<comment type="caution">
    <text evidence="1">The sequence shown here is derived from an EMBL/GenBank/DDBJ whole genome shotgun (WGS) entry which is preliminary data.</text>
</comment>
<name>A0A9W8ZUD0_9AGAR</name>
<protein>
    <submittedName>
        <fullName evidence="1">Uncharacterized protein</fullName>
    </submittedName>
</protein>
<sequence length="267" mass="29476">MSRPIVTFYDRPGLFMPTVEQRSLIQELRAVAAASFSMDTSQLPNYQCLAIDDPSALSDKLIAVGRAPSTGCIIGFISSVLVKIPDFSEGEVLHIGLACLSPSSKLETVSGLAKHLMASIVYGYLLKNPSTNKVWVTNRSSNLSTLGRFAQTVDEVFPSPSHPISPPTSLHVTIANAIIGSSSRSLNVTPGELDPRTFIVRKSLFHAGKDEDQRNDRYHYSNPKMWEFYRGYLFENGSKEDESVILQVGHISPRMLYVLRAIMLAKL</sequence>
<dbReference type="Proteomes" id="UP001150238">
    <property type="component" value="Unassembled WGS sequence"/>
</dbReference>
<dbReference type="AlphaFoldDB" id="A0A9W8ZUD0"/>
<reference evidence="1" key="1">
    <citation type="submission" date="2022-08" db="EMBL/GenBank/DDBJ databases">
        <authorList>
            <consortium name="DOE Joint Genome Institute"/>
            <person name="Min B."/>
            <person name="Riley R."/>
            <person name="Sierra-Patev S."/>
            <person name="Naranjo-Ortiz M."/>
            <person name="Looney B."/>
            <person name="Konkel Z."/>
            <person name="Slot J.C."/>
            <person name="Sakamoto Y."/>
            <person name="Steenwyk J.L."/>
            <person name="Rokas A."/>
            <person name="Carro J."/>
            <person name="Camarero S."/>
            <person name="Ferreira P."/>
            <person name="Molpeceres G."/>
            <person name="Ruiz-Duenas F.J."/>
            <person name="Serrano A."/>
            <person name="Henrissat B."/>
            <person name="Drula E."/>
            <person name="Hughes K.W."/>
            <person name="Mata J.L."/>
            <person name="Ishikawa N.K."/>
            <person name="Vargas-Isla R."/>
            <person name="Ushijima S."/>
            <person name="Smith C.A."/>
            <person name="Ahrendt S."/>
            <person name="Andreopoulos W."/>
            <person name="He G."/>
            <person name="Labutti K."/>
            <person name="Lipzen A."/>
            <person name="Ng V."/>
            <person name="Sandor L."/>
            <person name="Barry K."/>
            <person name="Martinez A.T."/>
            <person name="Xiao Y."/>
            <person name="Gibbons J.G."/>
            <person name="Terashima K."/>
            <person name="Hibbett D.S."/>
            <person name="Grigoriev I.V."/>
        </authorList>
    </citation>
    <scope>NUCLEOTIDE SEQUENCE</scope>
    <source>
        <strain evidence="1">Sp2 HRB7682 ss15</strain>
    </source>
</reference>
<evidence type="ECO:0000313" key="2">
    <source>
        <dbReference type="Proteomes" id="UP001150238"/>
    </source>
</evidence>
<gene>
    <name evidence="1" type="ORF">C8J55DRAFT_240238</name>
</gene>
<dbReference type="EMBL" id="JANVFS010000044">
    <property type="protein sequence ID" value="KAJ4466700.1"/>
    <property type="molecule type" value="Genomic_DNA"/>
</dbReference>
<evidence type="ECO:0000313" key="1">
    <source>
        <dbReference type="EMBL" id="KAJ4466700.1"/>
    </source>
</evidence>
<accession>A0A9W8ZUD0</accession>
<reference evidence="1" key="2">
    <citation type="journal article" date="2023" name="Proc. Natl. Acad. Sci. U.S.A.">
        <title>A global phylogenomic analysis of the shiitake genus Lentinula.</title>
        <authorList>
            <person name="Sierra-Patev S."/>
            <person name="Min B."/>
            <person name="Naranjo-Ortiz M."/>
            <person name="Looney B."/>
            <person name="Konkel Z."/>
            <person name="Slot J.C."/>
            <person name="Sakamoto Y."/>
            <person name="Steenwyk J.L."/>
            <person name="Rokas A."/>
            <person name="Carro J."/>
            <person name="Camarero S."/>
            <person name="Ferreira P."/>
            <person name="Molpeceres G."/>
            <person name="Ruiz-Duenas F.J."/>
            <person name="Serrano A."/>
            <person name="Henrissat B."/>
            <person name="Drula E."/>
            <person name="Hughes K.W."/>
            <person name="Mata J.L."/>
            <person name="Ishikawa N.K."/>
            <person name="Vargas-Isla R."/>
            <person name="Ushijima S."/>
            <person name="Smith C.A."/>
            <person name="Donoghue J."/>
            <person name="Ahrendt S."/>
            <person name="Andreopoulos W."/>
            <person name="He G."/>
            <person name="LaButti K."/>
            <person name="Lipzen A."/>
            <person name="Ng V."/>
            <person name="Riley R."/>
            <person name="Sandor L."/>
            <person name="Barry K."/>
            <person name="Martinez A.T."/>
            <person name="Xiao Y."/>
            <person name="Gibbons J.G."/>
            <person name="Terashima K."/>
            <person name="Grigoriev I.V."/>
            <person name="Hibbett D."/>
        </authorList>
    </citation>
    <scope>NUCLEOTIDE SEQUENCE</scope>
    <source>
        <strain evidence="1">Sp2 HRB7682 ss15</strain>
    </source>
</reference>
<organism evidence="1 2">
    <name type="scientific">Lentinula lateritia</name>
    <dbReference type="NCBI Taxonomy" id="40482"/>
    <lineage>
        <taxon>Eukaryota</taxon>
        <taxon>Fungi</taxon>
        <taxon>Dikarya</taxon>
        <taxon>Basidiomycota</taxon>
        <taxon>Agaricomycotina</taxon>
        <taxon>Agaricomycetes</taxon>
        <taxon>Agaricomycetidae</taxon>
        <taxon>Agaricales</taxon>
        <taxon>Marasmiineae</taxon>
        <taxon>Omphalotaceae</taxon>
        <taxon>Lentinula</taxon>
    </lineage>
</organism>
<proteinExistence type="predicted"/>